<evidence type="ECO:0000313" key="2">
    <source>
        <dbReference type="EMBL" id="TWT93425.1"/>
    </source>
</evidence>
<keyword evidence="3" id="KW-1185">Reference proteome</keyword>
<keyword evidence="1" id="KW-0732">Signal</keyword>
<protein>
    <recommendedName>
        <fullName evidence="4">PEP-CTERM protein-sorting domain-containing protein</fullName>
    </recommendedName>
</protein>
<dbReference type="AlphaFoldDB" id="A0A5C6A1Y9"/>
<dbReference type="OrthoDB" id="9831277at2"/>
<accession>A0A5C6A1Y9</accession>
<evidence type="ECO:0000313" key="3">
    <source>
        <dbReference type="Proteomes" id="UP000317421"/>
    </source>
</evidence>
<evidence type="ECO:0008006" key="4">
    <source>
        <dbReference type="Google" id="ProtNLM"/>
    </source>
</evidence>
<reference evidence="2 3" key="1">
    <citation type="submission" date="2019-02" db="EMBL/GenBank/DDBJ databases">
        <title>Deep-cultivation of Planctomycetes and their phenomic and genomic characterization uncovers novel biology.</title>
        <authorList>
            <person name="Wiegand S."/>
            <person name="Jogler M."/>
            <person name="Boedeker C."/>
            <person name="Pinto D."/>
            <person name="Vollmers J."/>
            <person name="Rivas-Marin E."/>
            <person name="Kohn T."/>
            <person name="Peeters S.H."/>
            <person name="Heuer A."/>
            <person name="Rast P."/>
            <person name="Oberbeckmann S."/>
            <person name="Bunk B."/>
            <person name="Jeske O."/>
            <person name="Meyerdierks A."/>
            <person name="Storesund J.E."/>
            <person name="Kallscheuer N."/>
            <person name="Luecker S."/>
            <person name="Lage O.M."/>
            <person name="Pohl T."/>
            <person name="Merkel B.J."/>
            <person name="Hornburger P."/>
            <person name="Mueller R.-W."/>
            <person name="Bruemmer F."/>
            <person name="Labrenz M."/>
            <person name="Spormann A.M."/>
            <person name="Op Den Camp H."/>
            <person name="Overmann J."/>
            <person name="Amann R."/>
            <person name="Jetten M.S.M."/>
            <person name="Mascher T."/>
            <person name="Medema M.H."/>
            <person name="Devos D.P."/>
            <person name="Kaster A.-K."/>
            <person name="Ovreas L."/>
            <person name="Rohde M."/>
            <person name="Galperin M.Y."/>
            <person name="Jogler C."/>
        </authorList>
    </citation>
    <scope>NUCLEOTIDE SEQUENCE [LARGE SCALE GENOMIC DNA]</scope>
    <source>
        <strain evidence="2 3">Pla108</strain>
    </source>
</reference>
<name>A0A5C6A1Y9_9BACT</name>
<sequence precursor="true">MIRQLTLCLATAALAVAGSSASAAILAQDSYIVGPGEYTAGGLNAQTGASSVGFSAPWSVNSANLQVEAGGILDGDADTTLPSNGQGKFLSAPGAFSANFRRADRLLAAPAPAGSTYYMSHLLNAGSSTGPNQNYAFVGFGGFVAQQTIEGTANNLFGAFTGFVGDGAGGVDLVVRSRTGAAAGGIGTTVLVPDAANTTFNVVMALEFNNPGDTVRYWVNPTDFANGEAGLTASSTINGAIPGFQLSAVSDMARLSIMTAGFDRSLFWDESILADTVADLRPVPEPTTLLLAVLAIGAVVRRVR</sequence>
<proteinExistence type="predicted"/>
<feature type="signal peptide" evidence="1">
    <location>
        <begin position="1"/>
        <end position="23"/>
    </location>
</feature>
<gene>
    <name evidence="2" type="ORF">Pla108_39190</name>
</gene>
<dbReference type="Proteomes" id="UP000317421">
    <property type="component" value="Unassembled WGS sequence"/>
</dbReference>
<dbReference type="EMBL" id="SJPR01000008">
    <property type="protein sequence ID" value="TWT93425.1"/>
    <property type="molecule type" value="Genomic_DNA"/>
</dbReference>
<organism evidence="2 3">
    <name type="scientific">Botrimarina colliarenosi</name>
    <dbReference type="NCBI Taxonomy" id="2528001"/>
    <lineage>
        <taxon>Bacteria</taxon>
        <taxon>Pseudomonadati</taxon>
        <taxon>Planctomycetota</taxon>
        <taxon>Planctomycetia</taxon>
        <taxon>Pirellulales</taxon>
        <taxon>Lacipirellulaceae</taxon>
        <taxon>Botrimarina</taxon>
    </lineage>
</organism>
<dbReference type="RefSeq" id="WP_146446598.1">
    <property type="nucleotide sequence ID" value="NZ_SJPR01000008.1"/>
</dbReference>
<comment type="caution">
    <text evidence="2">The sequence shown here is derived from an EMBL/GenBank/DDBJ whole genome shotgun (WGS) entry which is preliminary data.</text>
</comment>
<feature type="chain" id="PRO_5022714109" description="PEP-CTERM protein-sorting domain-containing protein" evidence="1">
    <location>
        <begin position="24"/>
        <end position="304"/>
    </location>
</feature>
<evidence type="ECO:0000256" key="1">
    <source>
        <dbReference type="SAM" id="SignalP"/>
    </source>
</evidence>